<evidence type="ECO:0000256" key="3">
    <source>
        <dbReference type="ARBA" id="ARBA00022679"/>
    </source>
</evidence>
<protein>
    <recommendedName>
        <fullName evidence="13">Sulfotransferase domain-containing protein</fullName>
    </recommendedName>
</protein>
<evidence type="ECO:0000256" key="7">
    <source>
        <dbReference type="ARBA" id="ARBA00023034"/>
    </source>
</evidence>
<sequence length="292" mass="34377">MRQEGDLGEDTIIIYNRVPKTGSTSFLGIMDQLCKMNDFHTAHFYISRYMRVLGLADQRRFITKITNWEKMKPALYHGHAAFMDFSKFGVKQLPIYINMVRDPLERLISHYYFLRYGDDFDPERVKKRALDLTTFDECVERDGEDCGPNMVWVQIPFFCGHHPECWEPGNEWALEEAKRNLRDRYLVVGITEEFPHFLAVLEAALPRMFHGAQAIYNKNSQSRLRRTANKLPPSAKTLNKMEESPAYRLERDFYRYAVKQFHFVKQHSIGMDSNNQPVIKPKLFGFDKFRGK</sequence>
<dbReference type="STRING" id="188477.A0A3S0Z938"/>
<keyword evidence="3" id="KW-0808">Transferase</keyword>
<comment type="similarity">
    <text evidence="2">Belongs to the sulfotransferase 3 family.</text>
</comment>
<keyword evidence="5" id="KW-0735">Signal-anchor</keyword>
<dbReference type="Pfam" id="PF03567">
    <property type="entry name" value="Sulfotransfer_2"/>
    <property type="match status" value="1"/>
</dbReference>
<evidence type="ECO:0000256" key="6">
    <source>
        <dbReference type="ARBA" id="ARBA00022989"/>
    </source>
</evidence>
<comment type="subcellular location">
    <subcellularLocation>
        <location evidence="1">Golgi apparatus membrane</location>
        <topology evidence="1">Single-pass type II membrane protein</topology>
    </subcellularLocation>
</comment>
<evidence type="ECO:0000256" key="9">
    <source>
        <dbReference type="ARBA" id="ARBA00023157"/>
    </source>
</evidence>
<dbReference type="Gene3D" id="3.40.50.300">
    <property type="entry name" value="P-loop containing nucleotide triphosphate hydrolases"/>
    <property type="match status" value="1"/>
</dbReference>
<keyword evidence="4" id="KW-0812">Transmembrane</keyword>
<evidence type="ECO:0008006" key="13">
    <source>
        <dbReference type="Google" id="ProtNLM"/>
    </source>
</evidence>
<keyword evidence="6" id="KW-1133">Transmembrane helix</keyword>
<dbReference type="FunFam" id="3.40.50.300:FF:001418">
    <property type="entry name" value="Heparan sulfate 2-o-sulfotransferase"/>
    <property type="match status" value="1"/>
</dbReference>
<evidence type="ECO:0000313" key="11">
    <source>
        <dbReference type="EMBL" id="RUS72186.1"/>
    </source>
</evidence>
<evidence type="ECO:0000256" key="10">
    <source>
        <dbReference type="ARBA" id="ARBA00023180"/>
    </source>
</evidence>
<keyword evidence="8" id="KW-0472">Membrane</keyword>
<dbReference type="GO" id="GO:0004394">
    <property type="term" value="F:heparan sulfate 2-sulfotransferase activity"/>
    <property type="evidence" value="ECO:0007669"/>
    <property type="project" value="UniProtKB-ARBA"/>
</dbReference>
<proteinExistence type="inferred from homology"/>
<gene>
    <name evidence="11" type="ORF">EGW08_020051</name>
</gene>
<keyword evidence="7" id="KW-0333">Golgi apparatus</keyword>
<evidence type="ECO:0000313" key="12">
    <source>
        <dbReference type="Proteomes" id="UP000271974"/>
    </source>
</evidence>
<reference evidence="11 12" key="1">
    <citation type="submission" date="2019-01" db="EMBL/GenBank/DDBJ databases">
        <title>A draft genome assembly of the solar-powered sea slug Elysia chlorotica.</title>
        <authorList>
            <person name="Cai H."/>
            <person name="Li Q."/>
            <person name="Fang X."/>
            <person name="Li J."/>
            <person name="Curtis N.E."/>
            <person name="Altenburger A."/>
            <person name="Shibata T."/>
            <person name="Feng M."/>
            <person name="Maeda T."/>
            <person name="Schwartz J.A."/>
            <person name="Shigenobu S."/>
            <person name="Lundholm N."/>
            <person name="Nishiyama T."/>
            <person name="Yang H."/>
            <person name="Hasebe M."/>
            <person name="Li S."/>
            <person name="Pierce S.K."/>
            <person name="Wang J."/>
        </authorList>
    </citation>
    <scope>NUCLEOTIDE SEQUENCE [LARGE SCALE GENOMIC DNA]</scope>
    <source>
        <strain evidence="11">EC2010</strain>
        <tissue evidence="11">Whole organism of an adult</tissue>
    </source>
</reference>
<keyword evidence="9" id="KW-1015">Disulfide bond</keyword>
<dbReference type="InterPro" id="IPR007734">
    <property type="entry name" value="Heparan_SO4_2-O-STrfase"/>
</dbReference>
<dbReference type="Proteomes" id="UP000271974">
    <property type="component" value="Unassembled WGS sequence"/>
</dbReference>
<evidence type="ECO:0000256" key="2">
    <source>
        <dbReference type="ARBA" id="ARBA00010569"/>
    </source>
</evidence>
<dbReference type="AlphaFoldDB" id="A0A3S0Z938"/>
<dbReference type="InterPro" id="IPR027417">
    <property type="entry name" value="P-loop_NTPase"/>
</dbReference>
<evidence type="ECO:0000256" key="4">
    <source>
        <dbReference type="ARBA" id="ARBA00022692"/>
    </source>
</evidence>
<dbReference type="OrthoDB" id="10019582at2759"/>
<dbReference type="PANTHER" id="PTHR12129">
    <property type="entry name" value="HEPARAN SULFATE 2-O-SULFOTRANSFERASE"/>
    <property type="match status" value="1"/>
</dbReference>
<evidence type="ECO:0000256" key="8">
    <source>
        <dbReference type="ARBA" id="ARBA00023136"/>
    </source>
</evidence>
<evidence type="ECO:0000256" key="5">
    <source>
        <dbReference type="ARBA" id="ARBA00022968"/>
    </source>
</evidence>
<keyword evidence="10" id="KW-0325">Glycoprotein</keyword>
<dbReference type="InterPro" id="IPR005331">
    <property type="entry name" value="Sulfotransferase"/>
</dbReference>
<name>A0A3S0Z938_ELYCH</name>
<keyword evidence="12" id="KW-1185">Reference proteome</keyword>
<organism evidence="11 12">
    <name type="scientific">Elysia chlorotica</name>
    <name type="common">Eastern emerald elysia</name>
    <name type="synonym">Sea slug</name>
    <dbReference type="NCBI Taxonomy" id="188477"/>
    <lineage>
        <taxon>Eukaryota</taxon>
        <taxon>Metazoa</taxon>
        <taxon>Spiralia</taxon>
        <taxon>Lophotrochozoa</taxon>
        <taxon>Mollusca</taxon>
        <taxon>Gastropoda</taxon>
        <taxon>Heterobranchia</taxon>
        <taxon>Euthyneura</taxon>
        <taxon>Panpulmonata</taxon>
        <taxon>Sacoglossa</taxon>
        <taxon>Placobranchoidea</taxon>
        <taxon>Plakobranchidae</taxon>
        <taxon>Elysia</taxon>
    </lineage>
</organism>
<dbReference type="GO" id="GO:0000139">
    <property type="term" value="C:Golgi membrane"/>
    <property type="evidence" value="ECO:0007669"/>
    <property type="project" value="UniProtKB-SubCell"/>
</dbReference>
<dbReference type="EMBL" id="RQTK01001100">
    <property type="protein sequence ID" value="RUS72186.1"/>
    <property type="molecule type" value="Genomic_DNA"/>
</dbReference>
<accession>A0A3S0Z938</accession>
<dbReference type="SUPFAM" id="SSF52540">
    <property type="entry name" value="P-loop containing nucleoside triphosphate hydrolases"/>
    <property type="match status" value="1"/>
</dbReference>
<comment type="caution">
    <text evidence="11">The sequence shown here is derived from an EMBL/GenBank/DDBJ whole genome shotgun (WGS) entry which is preliminary data.</text>
</comment>
<evidence type="ECO:0000256" key="1">
    <source>
        <dbReference type="ARBA" id="ARBA00004323"/>
    </source>
</evidence>
<dbReference type="GO" id="GO:0009101">
    <property type="term" value="P:glycoprotein biosynthetic process"/>
    <property type="evidence" value="ECO:0007669"/>
    <property type="project" value="UniProtKB-ARBA"/>
</dbReference>
<dbReference type="PANTHER" id="PTHR12129:SF17">
    <property type="entry name" value="HEPARAN SULFATE 2-O-SULFOTRANSFERASE 1"/>
    <property type="match status" value="1"/>
</dbReference>